<accession>A0A0D0DUD5</accession>
<dbReference type="Proteomes" id="UP000054538">
    <property type="component" value="Unassembled WGS sequence"/>
</dbReference>
<proteinExistence type="predicted"/>
<protein>
    <submittedName>
        <fullName evidence="1">Uncharacterized protein</fullName>
    </submittedName>
</protein>
<reference evidence="2" key="2">
    <citation type="submission" date="2015-01" db="EMBL/GenBank/DDBJ databases">
        <title>Evolutionary Origins and Diversification of the Mycorrhizal Mutualists.</title>
        <authorList>
            <consortium name="DOE Joint Genome Institute"/>
            <consortium name="Mycorrhizal Genomics Consortium"/>
            <person name="Kohler A."/>
            <person name="Kuo A."/>
            <person name="Nagy L.G."/>
            <person name="Floudas D."/>
            <person name="Copeland A."/>
            <person name="Barry K.W."/>
            <person name="Cichocki N."/>
            <person name="Veneault-Fourrey C."/>
            <person name="LaButti K."/>
            <person name="Lindquist E.A."/>
            <person name="Lipzen A."/>
            <person name="Lundell T."/>
            <person name="Morin E."/>
            <person name="Murat C."/>
            <person name="Riley R."/>
            <person name="Ohm R."/>
            <person name="Sun H."/>
            <person name="Tunlid A."/>
            <person name="Henrissat B."/>
            <person name="Grigoriev I.V."/>
            <person name="Hibbett D.S."/>
            <person name="Martin F."/>
        </authorList>
    </citation>
    <scope>NUCLEOTIDE SEQUENCE [LARGE SCALE GENOMIC DNA]</scope>
    <source>
        <strain evidence="2">Ve08.2h10</strain>
    </source>
</reference>
<dbReference type="InParanoid" id="A0A0D0DUD5"/>
<dbReference type="HOGENOM" id="CLU_2513323_0_0_1"/>
<gene>
    <name evidence="1" type="ORF">PAXRUDRAFT_829789</name>
</gene>
<organism evidence="1 2">
    <name type="scientific">Paxillus rubicundulus Ve08.2h10</name>
    <dbReference type="NCBI Taxonomy" id="930991"/>
    <lineage>
        <taxon>Eukaryota</taxon>
        <taxon>Fungi</taxon>
        <taxon>Dikarya</taxon>
        <taxon>Basidiomycota</taxon>
        <taxon>Agaricomycotina</taxon>
        <taxon>Agaricomycetes</taxon>
        <taxon>Agaricomycetidae</taxon>
        <taxon>Boletales</taxon>
        <taxon>Paxilineae</taxon>
        <taxon>Paxillaceae</taxon>
        <taxon>Paxillus</taxon>
    </lineage>
</organism>
<keyword evidence="2" id="KW-1185">Reference proteome</keyword>
<dbReference type="EMBL" id="KN825261">
    <property type="protein sequence ID" value="KIK92616.1"/>
    <property type="molecule type" value="Genomic_DNA"/>
</dbReference>
<sequence length="85" mass="9475">MVCQNHKPQSLIILGALDPAVFLNPVYTIRVSHSQVLSRLRKGGTRVRSTRRRSRGVIYPPSIQTTDDLDLKGRMEDGTKSARTG</sequence>
<name>A0A0D0DUD5_9AGAM</name>
<dbReference type="AlphaFoldDB" id="A0A0D0DUD5"/>
<reference evidence="1 2" key="1">
    <citation type="submission" date="2014-04" db="EMBL/GenBank/DDBJ databases">
        <authorList>
            <consortium name="DOE Joint Genome Institute"/>
            <person name="Kuo A."/>
            <person name="Kohler A."/>
            <person name="Jargeat P."/>
            <person name="Nagy L.G."/>
            <person name="Floudas D."/>
            <person name="Copeland A."/>
            <person name="Barry K.W."/>
            <person name="Cichocki N."/>
            <person name="Veneault-Fourrey C."/>
            <person name="LaButti K."/>
            <person name="Lindquist E.A."/>
            <person name="Lipzen A."/>
            <person name="Lundell T."/>
            <person name="Morin E."/>
            <person name="Murat C."/>
            <person name="Sun H."/>
            <person name="Tunlid A."/>
            <person name="Henrissat B."/>
            <person name="Grigoriev I.V."/>
            <person name="Hibbett D.S."/>
            <person name="Martin F."/>
            <person name="Nordberg H.P."/>
            <person name="Cantor M.N."/>
            <person name="Hua S.X."/>
        </authorList>
    </citation>
    <scope>NUCLEOTIDE SEQUENCE [LARGE SCALE GENOMIC DNA]</scope>
    <source>
        <strain evidence="1 2">Ve08.2h10</strain>
    </source>
</reference>
<evidence type="ECO:0000313" key="2">
    <source>
        <dbReference type="Proteomes" id="UP000054538"/>
    </source>
</evidence>
<evidence type="ECO:0000313" key="1">
    <source>
        <dbReference type="EMBL" id="KIK92616.1"/>
    </source>
</evidence>